<sequence length="167" mass="18548">MDEISRSSFQGGGGERRRLETPVSGGGGYHYYNNENNNYDTHMTTPGSPPVHPSLARSGEASNQWGFCRDPEMKRRKRIASYKVYTVEGRISKTRGRSVSAHGITTGGRRRRRKNHFFRSLGGERPPEILPFLAAGAGAACIPLAFSNSRWCSVWRLIFFLRGVAGA</sequence>
<evidence type="ECO:0000256" key="1">
    <source>
        <dbReference type="SAM" id="MobiDB-lite"/>
    </source>
</evidence>
<feature type="region of interest" description="Disordered" evidence="1">
    <location>
        <begin position="1"/>
        <end position="67"/>
    </location>
</feature>
<feature type="compositionally biased region" description="Low complexity" evidence="1">
    <location>
        <begin position="30"/>
        <end position="39"/>
    </location>
</feature>
<dbReference type="Pfam" id="PF12023">
    <property type="entry name" value="DUF3511"/>
    <property type="match status" value="1"/>
</dbReference>
<accession>A0AAV6WIP6</accession>
<organism evidence="2 3">
    <name type="scientific">Buddleja alternifolia</name>
    <dbReference type="NCBI Taxonomy" id="168488"/>
    <lineage>
        <taxon>Eukaryota</taxon>
        <taxon>Viridiplantae</taxon>
        <taxon>Streptophyta</taxon>
        <taxon>Embryophyta</taxon>
        <taxon>Tracheophyta</taxon>
        <taxon>Spermatophyta</taxon>
        <taxon>Magnoliopsida</taxon>
        <taxon>eudicotyledons</taxon>
        <taxon>Gunneridae</taxon>
        <taxon>Pentapetalae</taxon>
        <taxon>asterids</taxon>
        <taxon>lamiids</taxon>
        <taxon>Lamiales</taxon>
        <taxon>Scrophulariaceae</taxon>
        <taxon>Buddlejeae</taxon>
        <taxon>Buddleja</taxon>
    </lineage>
</organism>
<dbReference type="InterPro" id="IPR021899">
    <property type="entry name" value="DUF3511"/>
</dbReference>
<protein>
    <submittedName>
        <fullName evidence="2">Uncharacterized protein</fullName>
    </submittedName>
</protein>
<dbReference type="Proteomes" id="UP000826271">
    <property type="component" value="Unassembled WGS sequence"/>
</dbReference>
<dbReference type="AlphaFoldDB" id="A0AAV6WIP6"/>
<reference evidence="2" key="1">
    <citation type="submission" date="2019-10" db="EMBL/GenBank/DDBJ databases">
        <authorList>
            <person name="Zhang R."/>
            <person name="Pan Y."/>
            <person name="Wang J."/>
            <person name="Ma R."/>
            <person name="Yu S."/>
        </authorList>
    </citation>
    <scope>NUCLEOTIDE SEQUENCE</scope>
    <source>
        <strain evidence="2">LA-IB0</strain>
        <tissue evidence="2">Leaf</tissue>
    </source>
</reference>
<dbReference type="EMBL" id="WHWC01000013">
    <property type="protein sequence ID" value="KAG8370619.1"/>
    <property type="molecule type" value="Genomic_DNA"/>
</dbReference>
<name>A0AAV6WIP6_9LAMI</name>
<proteinExistence type="predicted"/>
<dbReference type="PANTHER" id="PTHR33193">
    <property type="entry name" value="DOMAIN PROTEIN, PUTATIVE (DUF3511)-RELATED"/>
    <property type="match status" value="1"/>
</dbReference>
<keyword evidence="3" id="KW-1185">Reference proteome</keyword>
<evidence type="ECO:0000313" key="2">
    <source>
        <dbReference type="EMBL" id="KAG8370619.1"/>
    </source>
</evidence>
<gene>
    <name evidence="2" type="ORF">BUALT_Bualt13G0002200</name>
</gene>
<dbReference type="PANTHER" id="PTHR33193:SF13">
    <property type="entry name" value="EXPRESSED PROTEIN"/>
    <property type="match status" value="1"/>
</dbReference>
<comment type="caution">
    <text evidence="2">The sequence shown here is derived from an EMBL/GenBank/DDBJ whole genome shotgun (WGS) entry which is preliminary data.</text>
</comment>
<evidence type="ECO:0000313" key="3">
    <source>
        <dbReference type="Proteomes" id="UP000826271"/>
    </source>
</evidence>